<evidence type="ECO:0000256" key="3">
    <source>
        <dbReference type="ARBA" id="ARBA00022741"/>
    </source>
</evidence>
<dbReference type="GO" id="GO:0006260">
    <property type="term" value="P:DNA replication"/>
    <property type="evidence" value="ECO:0007669"/>
    <property type="project" value="UniProtKB-KW"/>
</dbReference>
<reference evidence="7" key="1">
    <citation type="journal article" date="2014" name="Front. Microbiol.">
        <title>High frequency of phylogenetically diverse reductive dehalogenase-homologous genes in deep subseafloor sedimentary metagenomes.</title>
        <authorList>
            <person name="Kawai M."/>
            <person name="Futagami T."/>
            <person name="Toyoda A."/>
            <person name="Takaki Y."/>
            <person name="Nishi S."/>
            <person name="Hori S."/>
            <person name="Arai W."/>
            <person name="Tsubouchi T."/>
            <person name="Morono Y."/>
            <person name="Uchiyama I."/>
            <person name="Ito T."/>
            <person name="Fujiyama A."/>
            <person name="Inagaki F."/>
            <person name="Takami H."/>
        </authorList>
    </citation>
    <scope>NUCLEOTIDE SEQUENCE</scope>
    <source>
        <strain evidence="7">Expedition CK06-06</strain>
    </source>
</reference>
<dbReference type="AlphaFoldDB" id="X0ZFE3"/>
<dbReference type="GO" id="GO:0017116">
    <property type="term" value="F:single-stranded DNA helicase activity"/>
    <property type="evidence" value="ECO:0007669"/>
    <property type="project" value="TreeGrafter"/>
</dbReference>
<keyword evidence="2" id="KW-0235">DNA replication</keyword>
<gene>
    <name evidence="7" type="ORF">S01H4_20861</name>
</gene>
<dbReference type="Pfam" id="PF00493">
    <property type="entry name" value="MCM"/>
    <property type="match status" value="1"/>
</dbReference>
<sequence>IQAGDIVDITGILRTKPPSPTTKKRKWTQFIDVVYSEKQNSDPSSVEISPEEEQKIQWLASDENVYNKIIASIAPSIYGYENIKESIMYQLFGGCEKEYHDRVSRGNIHILWIDDPSTAKSQVLLATKNIASRGIYVSGGGASGAGLTAAVIRVEGGEMFALEAGAMVLANGGICCIDEIEKMNNDDRKRIHEAMSIQTVSIQKATVHYTLPAKTAILAAGNPAFGRYDGYRSVAENISLPSSILSRFDLIFIGKGDKPNTERDEGIVTHVLENPDLFRAEISKELLKKYIAYAKRIKPEMTKKAIKYIKTFYLKMRNLYVEEKEKSPTFFGYTESLWSWKKRL</sequence>
<dbReference type="PRINTS" id="PR01657">
    <property type="entry name" value="MCMFAMILY"/>
</dbReference>
<evidence type="ECO:0000256" key="2">
    <source>
        <dbReference type="ARBA" id="ARBA00022705"/>
    </source>
</evidence>
<dbReference type="InterPro" id="IPR041562">
    <property type="entry name" value="MCM_lid"/>
</dbReference>
<dbReference type="PANTHER" id="PTHR11630:SF66">
    <property type="entry name" value="DNA REPLICATION LICENSING FACTOR MCM4"/>
    <property type="match status" value="1"/>
</dbReference>
<protein>
    <recommendedName>
        <fullName evidence="6">MCM C-terminal AAA(+) ATPase domain-containing protein</fullName>
    </recommendedName>
</protein>
<comment type="caution">
    <text evidence="7">The sequence shown here is derived from an EMBL/GenBank/DDBJ whole genome shotgun (WGS) entry which is preliminary data.</text>
</comment>
<evidence type="ECO:0000259" key="6">
    <source>
        <dbReference type="PROSITE" id="PS50051"/>
    </source>
</evidence>
<dbReference type="SMART" id="SM00350">
    <property type="entry name" value="MCM"/>
    <property type="match status" value="1"/>
</dbReference>
<evidence type="ECO:0000256" key="1">
    <source>
        <dbReference type="ARBA" id="ARBA00008010"/>
    </source>
</evidence>
<accession>X0ZFE3</accession>
<dbReference type="InterPro" id="IPR001208">
    <property type="entry name" value="MCM_dom"/>
</dbReference>
<dbReference type="SUPFAM" id="SSF52540">
    <property type="entry name" value="P-loop containing nucleoside triphosphate hydrolases"/>
    <property type="match status" value="1"/>
</dbReference>
<evidence type="ECO:0000256" key="5">
    <source>
        <dbReference type="ARBA" id="ARBA00023125"/>
    </source>
</evidence>
<feature type="domain" description="MCM C-terminal AAA(+) ATPase" evidence="6">
    <location>
        <begin position="65"/>
        <end position="271"/>
    </location>
</feature>
<evidence type="ECO:0000313" key="7">
    <source>
        <dbReference type="EMBL" id="GAG67974.1"/>
    </source>
</evidence>
<organism evidence="7">
    <name type="scientific">marine sediment metagenome</name>
    <dbReference type="NCBI Taxonomy" id="412755"/>
    <lineage>
        <taxon>unclassified sequences</taxon>
        <taxon>metagenomes</taxon>
        <taxon>ecological metagenomes</taxon>
    </lineage>
</organism>
<name>X0ZFE3_9ZZZZ</name>
<keyword evidence="3" id="KW-0547">Nucleotide-binding</keyword>
<proteinExistence type="inferred from homology"/>
<dbReference type="GO" id="GO:0005524">
    <property type="term" value="F:ATP binding"/>
    <property type="evidence" value="ECO:0007669"/>
    <property type="project" value="UniProtKB-KW"/>
</dbReference>
<dbReference type="GO" id="GO:0003697">
    <property type="term" value="F:single-stranded DNA binding"/>
    <property type="evidence" value="ECO:0007669"/>
    <property type="project" value="TreeGrafter"/>
</dbReference>
<keyword evidence="4" id="KW-0067">ATP-binding</keyword>
<keyword evidence="5" id="KW-0238">DNA-binding</keyword>
<dbReference type="GO" id="GO:0042555">
    <property type="term" value="C:MCM complex"/>
    <property type="evidence" value="ECO:0007669"/>
    <property type="project" value="TreeGrafter"/>
</dbReference>
<comment type="similarity">
    <text evidence="1">Belongs to the MCM family.</text>
</comment>
<feature type="non-terminal residue" evidence="7">
    <location>
        <position position="1"/>
    </location>
</feature>
<evidence type="ECO:0000256" key="4">
    <source>
        <dbReference type="ARBA" id="ARBA00022840"/>
    </source>
</evidence>
<dbReference type="Pfam" id="PF17855">
    <property type="entry name" value="MCM_lid"/>
    <property type="match status" value="1"/>
</dbReference>
<dbReference type="EMBL" id="BART01009411">
    <property type="protein sequence ID" value="GAG67974.1"/>
    <property type="molecule type" value="Genomic_DNA"/>
</dbReference>
<dbReference type="PROSITE" id="PS50051">
    <property type="entry name" value="MCM_2"/>
    <property type="match status" value="1"/>
</dbReference>
<dbReference type="InterPro" id="IPR027417">
    <property type="entry name" value="P-loop_NTPase"/>
</dbReference>
<dbReference type="InterPro" id="IPR031327">
    <property type="entry name" value="MCM"/>
</dbReference>
<dbReference type="Gene3D" id="3.40.50.300">
    <property type="entry name" value="P-loop containing nucleotide triphosphate hydrolases"/>
    <property type="match status" value="1"/>
</dbReference>
<dbReference type="PANTHER" id="PTHR11630">
    <property type="entry name" value="DNA REPLICATION LICENSING FACTOR MCM FAMILY MEMBER"/>
    <property type="match status" value="1"/>
</dbReference>